<dbReference type="RefSeq" id="WP_330198668.1">
    <property type="nucleotide sequence ID" value="NZ_JAZDRP010000003.1"/>
</dbReference>
<keyword evidence="1" id="KW-0732">Signal</keyword>
<comment type="caution">
    <text evidence="2">The sequence shown here is derived from an EMBL/GenBank/DDBJ whole genome shotgun (WGS) entry which is preliminary data.</text>
</comment>
<keyword evidence="3" id="KW-1185">Reference proteome</keyword>
<evidence type="ECO:0000313" key="3">
    <source>
        <dbReference type="Proteomes" id="UP001354971"/>
    </source>
</evidence>
<evidence type="ECO:0000313" key="2">
    <source>
        <dbReference type="EMBL" id="MEE2526009.1"/>
    </source>
</evidence>
<organism evidence="2 3">
    <name type="scientific">Hyphobacterium lacteum</name>
    <dbReference type="NCBI Taxonomy" id="3116575"/>
    <lineage>
        <taxon>Bacteria</taxon>
        <taxon>Pseudomonadati</taxon>
        <taxon>Pseudomonadota</taxon>
        <taxon>Alphaproteobacteria</taxon>
        <taxon>Maricaulales</taxon>
        <taxon>Maricaulaceae</taxon>
        <taxon>Hyphobacterium</taxon>
    </lineage>
</organism>
<dbReference type="Gene3D" id="3.10.450.50">
    <property type="match status" value="1"/>
</dbReference>
<proteinExistence type="predicted"/>
<dbReference type="SUPFAM" id="SSF54427">
    <property type="entry name" value="NTF2-like"/>
    <property type="match status" value="1"/>
</dbReference>
<dbReference type="InterPro" id="IPR032710">
    <property type="entry name" value="NTF2-like_dom_sf"/>
</dbReference>
<accession>A0ABU7LQ15</accession>
<dbReference type="Proteomes" id="UP001354971">
    <property type="component" value="Unassembled WGS sequence"/>
</dbReference>
<sequence>MIHSARLFAAAILTAGFSAGAFAQDQDSLDALIDATYAVISGGVGEQRDWDQMRSQFLPDGSMTVVNPRPDGTTLARTLTVDDYIEASSEFLMQVGFVERETRRATYIYGEVATVLSAYEGYRTDTDEVFVTGVNTFVAVWTEGEWKIASINWRNGVAIPVEDAFIDRAE</sequence>
<dbReference type="EMBL" id="JAZDRP010000003">
    <property type="protein sequence ID" value="MEE2526009.1"/>
    <property type="molecule type" value="Genomic_DNA"/>
</dbReference>
<evidence type="ECO:0000256" key="1">
    <source>
        <dbReference type="SAM" id="SignalP"/>
    </source>
</evidence>
<feature type="chain" id="PRO_5046827171" description="Nuclear transport factor 2 family protein" evidence="1">
    <location>
        <begin position="24"/>
        <end position="170"/>
    </location>
</feature>
<protein>
    <recommendedName>
        <fullName evidence="4">Nuclear transport factor 2 family protein</fullName>
    </recommendedName>
</protein>
<gene>
    <name evidence="2" type="ORF">V0U79_06490</name>
</gene>
<evidence type="ECO:0008006" key="4">
    <source>
        <dbReference type="Google" id="ProtNLM"/>
    </source>
</evidence>
<reference evidence="2 3" key="1">
    <citation type="submission" date="2024-01" db="EMBL/GenBank/DDBJ databases">
        <title>Hyphobacterium bacterium isolated from marine sediment.</title>
        <authorList>
            <person name="Zhao S."/>
        </authorList>
    </citation>
    <scope>NUCLEOTIDE SEQUENCE [LARGE SCALE GENOMIC DNA]</scope>
    <source>
        <strain evidence="3">HN65</strain>
    </source>
</reference>
<name>A0ABU7LQ15_9PROT</name>
<feature type="signal peptide" evidence="1">
    <location>
        <begin position="1"/>
        <end position="23"/>
    </location>
</feature>